<dbReference type="AlphaFoldDB" id="A0A6C0BNZ4"/>
<evidence type="ECO:0000313" key="1">
    <source>
        <dbReference type="EMBL" id="QHS93364.1"/>
    </source>
</evidence>
<sequence>MDPNLFITIARHNNFHDFLAFIHVSRRVRRIFLLHLEAIVGHVLKTTLVFNPETAAPTDWSKKLPRWVTLTLPLMDIPGSQRQALNDHVVAGVQQKYPFLLDQSHDCHELMMNPCRRGKKSVDQPRFLAGGSVAQIAHDKEWRTDLDLFRTTLPGEVESREKVWVNLSKRHSGGPRVVEIDSIAKDTQHIEWTLSDFDLSVCQIGVLLSPDTSGVTGPRVFVTPLFLYSLHTRSLIAQVSDVAAKYRDDFKEGITAILDTFFKKHCDLHRQFCKFDQTSLVKTRFDECDSCYYTAQNLLERDNNDPPIISGDDGADNFIHRWIDRVRKYVGRFPDFDIKYIKAV</sequence>
<dbReference type="EMBL" id="MN739203">
    <property type="protein sequence ID" value="QHS93364.1"/>
    <property type="molecule type" value="Genomic_DNA"/>
</dbReference>
<protein>
    <submittedName>
        <fullName evidence="1">Uncharacterized protein</fullName>
    </submittedName>
</protein>
<accession>A0A6C0BNZ4</accession>
<reference evidence="1" key="1">
    <citation type="journal article" date="2020" name="Nature">
        <title>Giant virus diversity and host interactions through global metagenomics.</title>
        <authorList>
            <person name="Schulz F."/>
            <person name="Roux S."/>
            <person name="Paez-Espino D."/>
            <person name="Jungbluth S."/>
            <person name="Walsh D.A."/>
            <person name="Denef V.J."/>
            <person name="McMahon K.D."/>
            <person name="Konstantinidis K.T."/>
            <person name="Eloe-Fadrosh E.A."/>
            <person name="Kyrpides N.C."/>
            <person name="Woyke T."/>
        </authorList>
    </citation>
    <scope>NUCLEOTIDE SEQUENCE</scope>
    <source>
        <strain evidence="1">GVMAG-M-3300017989-17</strain>
    </source>
</reference>
<name>A0A6C0BNZ4_9ZZZZ</name>
<proteinExistence type="predicted"/>
<organism evidence="1">
    <name type="scientific">viral metagenome</name>
    <dbReference type="NCBI Taxonomy" id="1070528"/>
    <lineage>
        <taxon>unclassified sequences</taxon>
        <taxon>metagenomes</taxon>
        <taxon>organismal metagenomes</taxon>
    </lineage>
</organism>